<dbReference type="Proteomes" id="UP000279259">
    <property type="component" value="Unassembled WGS sequence"/>
</dbReference>
<keyword evidence="2" id="KW-0677">Repeat</keyword>
<dbReference type="InterPro" id="IPR015943">
    <property type="entry name" value="WD40/YVTN_repeat-like_dom_sf"/>
</dbReference>
<evidence type="ECO:0000313" key="7">
    <source>
        <dbReference type="Proteomes" id="UP000279259"/>
    </source>
</evidence>
<feature type="region of interest" description="Disordered" evidence="5">
    <location>
        <begin position="221"/>
        <end position="241"/>
    </location>
</feature>
<keyword evidence="4" id="KW-0175">Coiled coil</keyword>
<comment type="caution">
    <text evidence="6">The sequence shown here is derived from an EMBL/GenBank/DDBJ whole genome shotgun (WGS) entry which is preliminary data.</text>
</comment>
<dbReference type="GO" id="GO:0006974">
    <property type="term" value="P:DNA damage response"/>
    <property type="evidence" value="ECO:0007669"/>
    <property type="project" value="UniProtKB-KW"/>
</dbReference>
<dbReference type="PANTHER" id="PTHR14773:SF0">
    <property type="entry name" value="WD REPEAT-CONTAINING PROTEIN 76"/>
    <property type="match status" value="1"/>
</dbReference>
<dbReference type="SUPFAM" id="SSF50998">
    <property type="entry name" value="Quinoprotein alcohol dehydrogenase-like"/>
    <property type="match status" value="1"/>
</dbReference>
<feature type="compositionally biased region" description="Basic and acidic residues" evidence="5">
    <location>
        <begin position="230"/>
        <end position="241"/>
    </location>
</feature>
<evidence type="ECO:0000256" key="2">
    <source>
        <dbReference type="ARBA" id="ARBA00022737"/>
    </source>
</evidence>
<keyword evidence="3" id="KW-0238">DNA-binding</keyword>
<feature type="coiled-coil region" evidence="4">
    <location>
        <begin position="73"/>
        <end position="106"/>
    </location>
</feature>
<dbReference type="PANTHER" id="PTHR14773">
    <property type="entry name" value="WD REPEAT-CONTAINING PROTEIN 76"/>
    <property type="match status" value="1"/>
</dbReference>
<keyword evidence="1 3" id="KW-0853">WD repeat</keyword>
<dbReference type="InterPro" id="IPR050853">
    <property type="entry name" value="WD_repeat_DNA-damage-binding"/>
</dbReference>
<dbReference type="EMBL" id="RSCD01000007">
    <property type="protein sequence ID" value="RSH91624.1"/>
    <property type="molecule type" value="Genomic_DNA"/>
</dbReference>
<dbReference type="STRING" id="1890683.A0A427YKK3"/>
<accession>A0A427YKK3</accession>
<proteinExistence type="inferred from homology"/>
<feature type="region of interest" description="Disordered" evidence="5">
    <location>
        <begin position="28"/>
        <end position="73"/>
    </location>
</feature>
<dbReference type="AlphaFoldDB" id="A0A427YKK3"/>
<protein>
    <recommendedName>
        <fullName evidence="3">DNA damage-binding protein CMR1</fullName>
    </recommendedName>
</protein>
<dbReference type="GO" id="GO:0005634">
    <property type="term" value="C:nucleus"/>
    <property type="evidence" value="ECO:0007669"/>
    <property type="project" value="TreeGrafter"/>
</dbReference>
<dbReference type="Gene3D" id="2.130.10.10">
    <property type="entry name" value="YVTN repeat-like/Quinoprotein amine dehydrogenase"/>
    <property type="match status" value="1"/>
</dbReference>
<dbReference type="InterPro" id="IPR011047">
    <property type="entry name" value="Quinoprotein_ADH-like_sf"/>
</dbReference>
<dbReference type="OrthoDB" id="9890280at2759"/>
<reference evidence="6 7" key="1">
    <citation type="submission" date="2018-11" db="EMBL/GenBank/DDBJ databases">
        <title>Genome sequence of Saitozyma podzolica DSM 27192.</title>
        <authorList>
            <person name="Aliyu H."/>
            <person name="Gorte O."/>
            <person name="Ochsenreither K."/>
        </authorList>
    </citation>
    <scope>NUCLEOTIDE SEQUENCE [LARGE SCALE GENOMIC DNA]</scope>
    <source>
        <strain evidence="6 7">DSM 27192</strain>
    </source>
</reference>
<dbReference type="GO" id="GO:0003677">
    <property type="term" value="F:DNA binding"/>
    <property type="evidence" value="ECO:0007669"/>
    <property type="project" value="UniProtKB-UniRule"/>
</dbReference>
<organism evidence="6 7">
    <name type="scientific">Saitozyma podzolica</name>
    <dbReference type="NCBI Taxonomy" id="1890683"/>
    <lineage>
        <taxon>Eukaryota</taxon>
        <taxon>Fungi</taxon>
        <taxon>Dikarya</taxon>
        <taxon>Basidiomycota</taxon>
        <taxon>Agaricomycotina</taxon>
        <taxon>Tremellomycetes</taxon>
        <taxon>Tremellales</taxon>
        <taxon>Trimorphomycetaceae</taxon>
        <taxon>Saitozyma</taxon>
    </lineage>
</organism>
<comment type="function">
    <text evidence="3">DNA-binding protein that binds to both single- and double-stranded DNA. Binds preferentially to UV-damaged DNA. May be involved in DNA-metabolic processes.</text>
</comment>
<feature type="region of interest" description="Disordered" evidence="5">
    <location>
        <begin position="136"/>
        <end position="159"/>
    </location>
</feature>
<keyword evidence="7" id="KW-1185">Reference proteome</keyword>
<keyword evidence="3" id="KW-0227">DNA damage</keyword>
<evidence type="ECO:0000256" key="4">
    <source>
        <dbReference type="SAM" id="Coils"/>
    </source>
</evidence>
<evidence type="ECO:0000256" key="1">
    <source>
        <dbReference type="ARBA" id="ARBA00022574"/>
    </source>
</evidence>
<evidence type="ECO:0000256" key="5">
    <source>
        <dbReference type="SAM" id="MobiDB-lite"/>
    </source>
</evidence>
<dbReference type="GO" id="GO:2000001">
    <property type="term" value="P:regulation of DNA damage checkpoint"/>
    <property type="evidence" value="ECO:0007669"/>
    <property type="project" value="TreeGrafter"/>
</dbReference>
<evidence type="ECO:0000313" key="6">
    <source>
        <dbReference type="EMBL" id="RSH91624.1"/>
    </source>
</evidence>
<comment type="similarity">
    <text evidence="3">Belongs to the WD repeat DDB2/WDR76 family.</text>
</comment>
<evidence type="ECO:0000256" key="3">
    <source>
        <dbReference type="RuleBase" id="RU365004"/>
    </source>
</evidence>
<sequence length="358" mass="39780">MDDEDNDYEIERQRIIAENRLLLSNLGLDPSGAAHLNFPKPPPKAKPAHPSGGGRKRKSEAADVAPRRRSGRIAGLEAEGEELAVKVEEERKAMEAIRVINRKEREQRMELGKMVEDESEEEVRDLETYLQNTIAPLSNPRKYPSTSTSSSEAYAEKDTQPAELARLKDAFRGMSLRANAKVTSERVFSMVVHPEKSKTVVLVGDKYGGLGIWDALGPAAEQVKDEDDTSGIKEEDQDESEGRVWRVQAHARNSITAMKVDPVNGSGLFSSSYDCSLRHLDFSTLISSELFAFTDEDMLVTHFDLVPSGQEAWIADKNGGISHCDFREGKGSRRRWVVQEEGRAAKLGGMSVNRAYCN</sequence>
<gene>
    <name evidence="6" type="ORF">EHS25_008993</name>
</gene>
<name>A0A427YKK3_9TREE</name>